<dbReference type="PANTHER" id="PTHR35910">
    <property type="entry name" value="2EXR DOMAIN-CONTAINING PROTEIN"/>
    <property type="match status" value="1"/>
</dbReference>
<organism evidence="2 3">
    <name type="scientific">Oculimacula yallundae</name>
    <dbReference type="NCBI Taxonomy" id="86028"/>
    <lineage>
        <taxon>Eukaryota</taxon>
        <taxon>Fungi</taxon>
        <taxon>Dikarya</taxon>
        <taxon>Ascomycota</taxon>
        <taxon>Pezizomycotina</taxon>
        <taxon>Leotiomycetes</taxon>
        <taxon>Helotiales</taxon>
        <taxon>Ploettnerulaceae</taxon>
        <taxon>Oculimacula</taxon>
    </lineage>
</organism>
<evidence type="ECO:0000313" key="3">
    <source>
        <dbReference type="Proteomes" id="UP001595075"/>
    </source>
</evidence>
<proteinExistence type="predicted"/>
<gene>
    <name evidence="2" type="ORF">VTL71DRAFT_10309</name>
</gene>
<sequence length="281" mass="31295">MTERTDIDVRKELTPPTGYQAIPSASVGPHLSMPHVKLTSFTLFPRLPLELRNMIWEASISDPRIMVVAEHSQKRIPRLETKSRAAAVPSLLHTNVEARSVAVKKYIPFAARWGKPIYFDFNHDILRIESGTIHDLWGADGGRFLFPVDVRELQVKLRHLEITYTSSWGYYGFDTRPFQWMKSLKTLTIETLHGSGPPLHNEALDILASLAAHWLGPEKKLPKVTLVAVSGQLEKPFGGLAGGNSQGKDVNGWASGRKVHISVSEKKQPVLVKLILSIGNS</sequence>
<feature type="domain" description="2EXR" evidence="1">
    <location>
        <begin position="41"/>
        <end position="126"/>
    </location>
</feature>
<protein>
    <recommendedName>
        <fullName evidence="1">2EXR domain-containing protein</fullName>
    </recommendedName>
</protein>
<dbReference type="Proteomes" id="UP001595075">
    <property type="component" value="Unassembled WGS sequence"/>
</dbReference>
<comment type="caution">
    <text evidence="2">The sequence shown here is derived from an EMBL/GenBank/DDBJ whole genome shotgun (WGS) entry which is preliminary data.</text>
</comment>
<evidence type="ECO:0000313" key="2">
    <source>
        <dbReference type="EMBL" id="KAL2072985.1"/>
    </source>
</evidence>
<dbReference type="EMBL" id="JAZHXI010000003">
    <property type="protein sequence ID" value="KAL2072985.1"/>
    <property type="molecule type" value="Genomic_DNA"/>
</dbReference>
<evidence type="ECO:0000259" key="1">
    <source>
        <dbReference type="Pfam" id="PF20150"/>
    </source>
</evidence>
<name>A0ABR4CSZ9_9HELO</name>
<dbReference type="InterPro" id="IPR045518">
    <property type="entry name" value="2EXR"/>
</dbReference>
<dbReference type="Pfam" id="PF20150">
    <property type="entry name" value="2EXR"/>
    <property type="match status" value="1"/>
</dbReference>
<dbReference type="PANTHER" id="PTHR35910:SF1">
    <property type="entry name" value="2EXR DOMAIN-CONTAINING PROTEIN"/>
    <property type="match status" value="1"/>
</dbReference>
<reference evidence="2 3" key="1">
    <citation type="journal article" date="2024" name="Commun. Biol.">
        <title>Comparative genomic analysis of thermophilic fungi reveals convergent evolutionary adaptations and gene losses.</title>
        <authorList>
            <person name="Steindorff A.S."/>
            <person name="Aguilar-Pontes M.V."/>
            <person name="Robinson A.J."/>
            <person name="Andreopoulos B."/>
            <person name="LaButti K."/>
            <person name="Kuo A."/>
            <person name="Mondo S."/>
            <person name="Riley R."/>
            <person name="Otillar R."/>
            <person name="Haridas S."/>
            <person name="Lipzen A."/>
            <person name="Grimwood J."/>
            <person name="Schmutz J."/>
            <person name="Clum A."/>
            <person name="Reid I.D."/>
            <person name="Moisan M.C."/>
            <person name="Butler G."/>
            <person name="Nguyen T.T.M."/>
            <person name="Dewar K."/>
            <person name="Conant G."/>
            <person name="Drula E."/>
            <person name="Henrissat B."/>
            <person name="Hansel C."/>
            <person name="Singer S."/>
            <person name="Hutchinson M.I."/>
            <person name="de Vries R.P."/>
            <person name="Natvig D.O."/>
            <person name="Powell A.J."/>
            <person name="Tsang A."/>
            <person name="Grigoriev I.V."/>
        </authorList>
    </citation>
    <scope>NUCLEOTIDE SEQUENCE [LARGE SCALE GENOMIC DNA]</scope>
    <source>
        <strain evidence="2 3">CBS 494.80</strain>
    </source>
</reference>
<accession>A0ABR4CSZ9</accession>
<keyword evidence="3" id="KW-1185">Reference proteome</keyword>